<evidence type="ECO:0000313" key="1">
    <source>
        <dbReference type="EMBL" id="PIA35570.1"/>
    </source>
</evidence>
<proteinExistence type="predicted"/>
<sequence length="87" mass="10372">MHHAAAQENKMRFSSFSLMLMPVQIRKTKLKHSKEEGRNYHHKKLTRMVYNNVRNALFIVLRSHKPESEKMLNQADPEFHHSFKISV</sequence>
<reference evidence="1 2" key="1">
    <citation type="submission" date="2017-09" db="EMBL/GenBank/DDBJ databases">
        <title>WGS assembly of Aquilegia coerulea Goldsmith.</title>
        <authorList>
            <person name="Hodges S."/>
            <person name="Kramer E."/>
            <person name="Nordborg M."/>
            <person name="Tomkins J."/>
            <person name="Borevitz J."/>
            <person name="Derieg N."/>
            <person name="Yan J."/>
            <person name="Mihaltcheva S."/>
            <person name="Hayes R.D."/>
            <person name="Rokhsar D."/>
        </authorList>
    </citation>
    <scope>NUCLEOTIDE SEQUENCE [LARGE SCALE GENOMIC DNA]</scope>
    <source>
        <strain evidence="2">cv. Goldsmith</strain>
    </source>
</reference>
<dbReference type="Proteomes" id="UP000230069">
    <property type="component" value="Unassembled WGS sequence"/>
</dbReference>
<protein>
    <submittedName>
        <fullName evidence="1">Uncharacterized protein</fullName>
    </submittedName>
</protein>
<keyword evidence="2" id="KW-1185">Reference proteome</keyword>
<name>A0A2G5CWH2_AQUCA</name>
<gene>
    <name evidence="1" type="ORF">AQUCO_03500140v1</name>
</gene>
<dbReference type="EMBL" id="KZ305052">
    <property type="protein sequence ID" value="PIA35570.1"/>
    <property type="molecule type" value="Genomic_DNA"/>
</dbReference>
<evidence type="ECO:0000313" key="2">
    <source>
        <dbReference type="Proteomes" id="UP000230069"/>
    </source>
</evidence>
<dbReference type="InParanoid" id="A0A2G5CWH2"/>
<accession>A0A2G5CWH2</accession>
<organism evidence="1 2">
    <name type="scientific">Aquilegia coerulea</name>
    <name type="common">Rocky mountain columbine</name>
    <dbReference type="NCBI Taxonomy" id="218851"/>
    <lineage>
        <taxon>Eukaryota</taxon>
        <taxon>Viridiplantae</taxon>
        <taxon>Streptophyta</taxon>
        <taxon>Embryophyta</taxon>
        <taxon>Tracheophyta</taxon>
        <taxon>Spermatophyta</taxon>
        <taxon>Magnoliopsida</taxon>
        <taxon>Ranunculales</taxon>
        <taxon>Ranunculaceae</taxon>
        <taxon>Thalictroideae</taxon>
        <taxon>Aquilegia</taxon>
    </lineage>
</organism>
<dbReference type="AlphaFoldDB" id="A0A2G5CWH2"/>